<name>A0ABY5TTD2_9BACT</name>
<dbReference type="Pfam" id="PF01479">
    <property type="entry name" value="S4"/>
    <property type="match status" value="1"/>
</dbReference>
<dbReference type="Pfam" id="PF00849">
    <property type="entry name" value="PseudoU_synth_2"/>
    <property type="match status" value="1"/>
</dbReference>
<gene>
    <name evidence="4" type="ORF">NX772_02340</name>
</gene>
<reference evidence="4" key="1">
    <citation type="submission" date="2022-08" db="EMBL/GenBank/DDBJ databases">
        <title>Complete genome sequence of Mycoplasma molare type strain H 542.</title>
        <authorList>
            <person name="Spergser J."/>
        </authorList>
    </citation>
    <scope>NUCLEOTIDE SEQUENCE</scope>
    <source>
        <strain evidence="4">H 542</strain>
    </source>
</reference>
<organism evidence="4 5">
    <name type="scientific">Mesomycoplasma molare</name>
    <dbReference type="NCBI Taxonomy" id="171288"/>
    <lineage>
        <taxon>Bacteria</taxon>
        <taxon>Bacillati</taxon>
        <taxon>Mycoplasmatota</taxon>
        <taxon>Mycoplasmoidales</taxon>
        <taxon>Metamycoplasmataceae</taxon>
        <taxon>Mesomycoplasma</taxon>
    </lineage>
</organism>
<feature type="domain" description="RNA-binding S4" evidence="3">
    <location>
        <begin position="4"/>
        <end position="60"/>
    </location>
</feature>
<dbReference type="InterPro" id="IPR002942">
    <property type="entry name" value="S4_RNA-bd"/>
</dbReference>
<dbReference type="Gene3D" id="3.30.70.580">
    <property type="entry name" value="Pseudouridine synthase I, catalytic domain, N-terminal subdomain"/>
    <property type="match status" value="1"/>
</dbReference>
<accession>A0ABY5TTD2</accession>
<evidence type="ECO:0000313" key="4">
    <source>
        <dbReference type="EMBL" id="UWD33928.1"/>
    </source>
</evidence>
<dbReference type="CDD" id="cd00165">
    <property type="entry name" value="S4"/>
    <property type="match status" value="1"/>
</dbReference>
<dbReference type="InterPro" id="IPR006145">
    <property type="entry name" value="PsdUridine_synth_RsuA/RluA"/>
</dbReference>
<dbReference type="Proteomes" id="UP001058364">
    <property type="component" value="Chromosome"/>
</dbReference>
<keyword evidence="2" id="KW-0694">RNA-binding</keyword>
<dbReference type="RefSeq" id="WP_027123527.1">
    <property type="nucleotide sequence ID" value="NZ_CP103423.1"/>
</dbReference>
<dbReference type="InterPro" id="IPR020103">
    <property type="entry name" value="PsdUridine_synth_cat_dom_sf"/>
</dbReference>
<protein>
    <submittedName>
        <fullName evidence="4">Pseudouridine synthase</fullName>
    </submittedName>
</protein>
<dbReference type="InterPro" id="IPR042092">
    <property type="entry name" value="PsdUridine_s_RsuA/RluB/E/F_cat"/>
</dbReference>
<dbReference type="Gene3D" id="3.10.290.10">
    <property type="entry name" value="RNA-binding S4 domain"/>
    <property type="match status" value="1"/>
</dbReference>
<evidence type="ECO:0000256" key="1">
    <source>
        <dbReference type="ARBA" id="ARBA00023235"/>
    </source>
</evidence>
<dbReference type="SUPFAM" id="SSF55174">
    <property type="entry name" value="Alpha-L RNA-binding motif"/>
    <property type="match status" value="1"/>
</dbReference>
<dbReference type="InterPro" id="IPR020094">
    <property type="entry name" value="TruA/RsuA/RluB/E/F_N"/>
</dbReference>
<sequence length="234" mass="26978">MKKERVQKLISQAGIASRRSAEELIKNKKVIINGELAALGDKASFNDEIIVDGIVISKQEKVYYIMNKPEKVICSLKDPQNRTVITDLIDENRFIFPVGRLDYNTTGTIILTNDGELTQRLLHPKYEIIRVYKARLNRPLTENQLSFLNSDQVKIDGVVSKQEVKKVDTKSYIVTLKVGTYHHVKKLFELFDLKVWSLNRIEFAGLTHIGLQKGQFRKLNIKEIRWLKSLVKLI</sequence>
<keyword evidence="1" id="KW-0413">Isomerase</keyword>
<dbReference type="PANTHER" id="PTHR47683:SF2">
    <property type="entry name" value="RNA-BINDING S4 DOMAIN-CONTAINING PROTEIN"/>
    <property type="match status" value="1"/>
</dbReference>
<dbReference type="SMART" id="SM00363">
    <property type="entry name" value="S4"/>
    <property type="match status" value="1"/>
</dbReference>
<proteinExistence type="predicted"/>
<dbReference type="SUPFAM" id="SSF55120">
    <property type="entry name" value="Pseudouridine synthase"/>
    <property type="match status" value="1"/>
</dbReference>
<evidence type="ECO:0000256" key="2">
    <source>
        <dbReference type="PROSITE-ProRule" id="PRU00182"/>
    </source>
</evidence>
<dbReference type="EMBL" id="CP103423">
    <property type="protein sequence ID" value="UWD33928.1"/>
    <property type="molecule type" value="Genomic_DNA"/>
</dbReference>
<dbReference type="PANTHER" id="PTHR47683">
    <property type="entry name" value="PSEUDOURIDINE SYNTHASE FAMILY PROTEIN-RELATED"/>
    <property type="match status" value="1"/>
</dbReference>
<evidence type="ECO:0000313" key="5">
    <source>
        <dbReference type="Proteomes" id="UP001058364"/>
    </source>
</evidence>
<evidence type="ECO:0000259" key="3">
    <source>
        <dbReference type="SMART" id="SM00363"/>
    </source>
</evidence>
<dbReference type="InterPro" id="IPR050343">
    <property type="entry name" value="RsuA_PseudoU_synthase"/>
</dbReference>
<dbReference type="Gene3D" id="3.30.70.1560">
    <property type="entry name" value="Alpha-L RNA-binding motif"/>
    <property type="match status" value="1"/>
</dbReference>
<dbReference type="InterPro" id="IPR036986">
    <property type="entry name" value="S4_RNA-bd_sf"/>
</dbReference>
<keyword evidence="5" id="KW-1185">Reference proteome</keyword>
<dbReference type="PROSITE" id="PS50889">
    <property type="entry name" value="S4"/>
    <property type="match status" value="1"/>
</dbReference>